<dbReference type="InterPro" id="IPR029020">
    <property type="entry name" value="Ammonium/urea_transptr"/>
</dbReference>
<evidence type="ECO:0000259" key="7">
    <source>
        <dbReference type="Pfam" id="PF00909"/>
    </source>
</evidence>
<reference evidence="8" key="1">
    <citation type="journal article" date="2010" name="Science">
        <title>Plasticity of animal genome architecture unmasked by rapid evolution of a pelagic tunicate.</title>
        <authorList>
            <person name="Denoeud F."/>
            <person name="Henriet S."/>
            <person name="Mungpakdee S."/>
            <person name="Aury J.M."/>
            <person name="Da Silva C."/>
            <person name="Brinkmann H."/>
            <person name="Mikhaleva J."/>
            <person name="Olsen L.C."/>
            <person name="Jubin C."/>
            <person name="Canestro C."/>
            <person name="Bouquet J.M."/>
            <person name="Danks G."/>
            <person name="Poulain J."/>
            <person name="Campsteijn C."/>
            <person name="Adamski M."/>
            <person name="Cross I."/>
            <person name="Yadetie F."/>
            <person name="Muffato M."/>
            <person name="Louis A."/>
            <person name="Butcher S."/>
            <person name="Tsagkogeorga G."/>
            <person name="Konrad A."/>
            <person name="Singh S."/>
            <person name="Jensen M.F."/>
            <person name="Cong E.H."/>
            <person name="Eikeseth-Otteraa H."/>
            <person name="Noel B."/>
            <person name="Anthouard V."/>
            <person name="Porcel B.M."/>
            <person name="Kachouri-Lafond R."/>
            <person name="Nishino A."/>
            <person name="Ugolini M."/>
            <person name="Chourrout P."/>
            <person name="Nishida H."/>
            <person name="Aasland R."/>
            <person name="Huzurbazar S."/>
            <person name="Westhof E."/>
            <person name="Delsuc F."/>
            <person name="Lehrach H."/>
            <person name="Reinhardt R."/>
            <person name="Weissenbach J."/>
            <person name="Roy S.W."/>
            <person name="Artiguenave F."/>
            <person name="Postlethwait J.H."/>
            <person name="Manak J.R."/>
            <person name="Thompson E.M."/>
            <person name="Jaillon O."/>
            <person name="Du Pasquier L."/>
            <person name="Boudinot P."/>
            <person name="Liberles D.A."/>
            <person name="Volff J.N."/>
            <person name="Philippe H."/>
            <person name="Lenhard B."/>
            <person name="Roest Crollius H."/>
            <person name="Wincker P."/>
            <person name="Chourrout D."/>
        </authorList>
    </citation>
    <scope>NUCLEOTIDE SEQUENCE [LARGE SCALE GENOMIC DNA]</scope>
</reference>
<sequence>MGSAASMPVTPFGAIIIGALAGVLSTCGYSYIKPALSNAINLHDTCGVHNLHGMPAILGALASVIRCAAGYHTADHANGTAMANFQLAGLATTLGISLVGGTITGFMMNVPLWEQLELEEYFEDGKYWEMEVYQVPQEE</sequence>
<evidence type="ECO:0000256" key="1">
    <source>
        <dbReference type="ARBA" id="ARBA00004141"/>
    </source>
</evidence>
<dbReference type="Gene3D" id="1.10.3430.10">
    <property type="entry name" value="Ammonium transporter AmtB like domains"/>
    <property type="match status" value="1"/>
</dbReference>
<name>E4Z529_OIKDI</name>
<dbReference type="SUPFAM" id="SSF111352">
    <property type="entry name" value="Ammonium transporter"/>
    <property type="match status" value="1"/>
</dbReference>
<gene>
    <name evidence="8" type="ORF">GSOID_T00026532001</name>
</gene>
<dbReference type="InterPro" id="IPR002229">
    <property type="entry name" value="RhesusRHD"/>
</dbReference>
<feature type="transmembrane region" description="Helical" evidence="6">
    <location>
        <begin position="83"/>
        <end position="108"/>
    </location>
</feature>
<evidence type="ECO:0000256" key="6">
    <source>
        <dbReference type="SAM" id="Phobius"/>
    </source>
</evidence>
<dbReference type="Proteomes" id="UP000011014">
    <property type="component" value="Unassembled WGS sequence"/>
</dbReference>
<keyword evidence="3 6" id="KW-0812">Transmembrane</keyword>
<keyword evidence="4 6" id="KW-1133">Transmembrane helix</keyword>
<evidence type="ECO:0000256" key="5">
    <source>
        <dbReference type="ARBA" id="ARBA00023136"/>
    </source>
</evidence>
<proteinExistence type="inferred from homology"/>
<dbReference type="EMBL" id="FN657528">
    <property type="protein sequence ID" value="CBY42807.1"/>
    <property type="molecule type" value="Genomic_DNA"/>
</dbReference>
<evidence type="ECO:0000256" key="3">
    <source>
        <dbReference type="ARBA" id="ARBA00022692"/>
    </source>
</evidence>
<accession>E4Z529</accession>
<comment type="similarity">
    <text evidence="2">Belongs to the ammonium transporter (TC 2.A.49) family. Rh subfamily.</text>
</comment>
<dbReference type="GO" id="GO:0097272">
    <property type="term" value="P:ammonium homeostasis"/>
    <property type="evidence" value="ECO:0007669"/>
    <property type="project" value="TreeGrafter"/>
</dbReference>
<feature type="transmembrane region" description="Helical" evidence="6">
    <location>
        <begin position="12"/>
        <end position="32"/>
    </location>
</feature>
<dbReference type="GO" id="GO:0008519">
    <property type="term" value="F:ammonium channel activity"/>
    <property type="evidence" value="ECO:0007669"/>
    <property type="project" value="InterPro"/>
</dbReference>
<dbReference type="GO" id="GO:0005886">
    <property type="term" value="C:plasma membrane"/>
    <property type="evidence" value="ECO:0007669"/>
    <property type="project" value="InterPro"/>
</dbReference>
<dbReference type="PANTHER" id="PTHR11730:SF60">
    <property type="entry name" value="RH50, ISOFORM D"/>
    <property type="match status" value="1"/>
</dbReference>
<evidence type="ECO:0000313" key="8">
    <source>
        <dbReference type="EMBL" id="CBY42807.1"/>
    </source>
</evidence>
<evidence type="ECO:0000256" key="4">
    <source>
        <dbReference type="ARBA" id="ARBA00022989"/>
    </source>
</evidence>
<feature type="domain" description="Ammonium transporter AmtB-like" evidence="7">
    <location>
        <begin position="3"/>
        <end position="112"/>
    </location>
</feature>
<dbReference type="Pfam" id="PF00909">
    <property type="entry name" value="Ammonium_transp"/>
    <property type="match status" value="1"/>
</dbReference>
<comment type="subcellular location">
    <subcellularLocation>
        <location evidence="1">Membrane</location>
        <topology evidence="1">Multi-pass membrane protein</topology>
    </subcellularLocation>
</comment>
<protein>
    <recommendedName>
        <fullName evidence="7">Ammonium transporter AmtB-like domain-containing protein</fullName>
    </recommendedName>
</protein>
<keyword evidence="5 6" id="KW-0472">Membrane</keyword>
<dbReference type="PANTHER" id="PTHR11730">
    <property type="entry name" value="AMMONIUM TRANSPORTER"/>
    <property type="match status" value="1"/>
</dbReference>
<evidence type="ECO:0000256" key="2">
    <source>
        <dbReference type="ARBA" id="ARBA00011036"/>
    </source>
</evidence>
<dbReference type="PRINTS" id="PR00342">
    <property type="entry name" value="RHESUSRHD"/>
</dbReference>
<dbReference type="AlphaFoldDB" id="E4Z529"/>
<organism evidence="8">
    <name type="scientific">Oikopleura dioica</name>
    <name type="common">Tunicate</name>
    <dbReference type="NCBI Taxonomy" id="34765"/>
    <lineage>
        <taxon>Eukaryota</taxon>
        <taxon>Metazoa</taxon>
        <taxon>Chordata</taxon>
        <taxon>Tunicata</taxon>
        <taxon>Appendicularia</taxon>
        <taxon>Copelata</taxon>
        <taxon>Oikopleuridae</taxon>
        <taxon>Oikopleura</taxon>
    </lineage>
</organism>
<dbReference type="InterPro" id="IPR024041">
    <property type="entry name" value="NH4_transpt_AmtB-like_dom"/>
</dbReference>